<accession>A0A6G1JXP7</accession>
<sequence length="152" mass="17306">MSSPPFRFLDLPKEIRLMVYEHLPLLLKHHKVLLPFNSSADEPMCEITLIVRCLPMGILRTCRTIFKEANTIMQKRAWSWVMEADKPVRIIFQIPEGLAGSQRANQFALGANNGYDNDVVKETTMRVIGCMAGLCDVIRLRVENPADMLMVC</sequence>
<proteinExistence type="predicted"/>
<name>A0A6G1JXP7_9PLEO</name>
<gene>
    <name evidence="1" type="ORF">K504DRAFT_107493</name>
</gene>
<dbReference type="AlphaFoldDB" id="A0A6G1JXP7"/>
<dbReference type="Proteomes" id="UP000799428">
    <property type="component" value="Unassembled WGS sequence"/>
</dbReference>
<keyword evidence="2" id="KW-1185">Reference proteome</keyword>
<reference evidence="1" key="1">
    <citation type="journal article" date="2020" name="Stud. Mycol.">
        <title>101 Dothideomycetes genomes: a test case for predicting lifestyles and emergence of pathogens.</title>
        <authorList>
            <person name="Haridas S."/>
            <person name="Albert R."/>
            <person name="Binder M."/>
            <person name="Bloem J."/>
            <person name="Labutti K."/>
            <person name="Salamov A."/>
            <person name="Andreopoulos B."/>
            <person name="Baker S."/>
            <person name="Barry K."/>
            <person name="Bills G."/>
            <person name="Bluhm B."/>
            <person name="Cannon C."/>
            <person name="Castanera R."/>
            <person name="Culley D."/>
            <person name="Daum C."/>
            <person name="Ezra D."/>
            <person name="Gonzalez J."/>
            <person name="Henrissat B."/>
            <person name="Kuo A."/>
            <person name="Liang C."/>
            <person name="Lipzen A."/>
            <person name="Lutzoni F."/>
            <person name="Magnuson J."/>
            <person name="Mondo S."/>
            <person name="Nolan M."/>
            <person name="Ohm R."/>
            <person name="Pangilinan J."/>
            <person name="Park H.-J."/>
            <person name="Ramirez L."/>
            <person name="Alfaro M."/>
            <person name="Sun H."/>
            <person name="Tritt A."/>
            <person name="Yoshinaga Y."/>
            <person name="Zwiers L.-H."/>
            <person name="Turgeon B."/>
            <person name="Goodwin S."/>
            <person name="Spatafora J."/>
            <person name="Crous P."/>
            <person name="Grigoriev I."/>
        </authorList>
    </citation>
    <scope>NUCLEOTIDE SEQUENCE</scope>
    <source>
        <strain evidence="1">CBS 279.74</strain>
    </source>
</reference>
<protein>
    <recommendedName>
        <fullName evidence="3">F-box domain-containing protein</fullName>
    </recommendedName>
</protein>
<organism evidence="1 2">
    <name type="scientific">Pleomassaria siparia CBS 279.74</name>
    <dbReference type="NCBI Taxonomy" id="1314801"/>
    <lineage>
        <taxon>Eukaryota</taxon>
        <taxon>Fungi</taxon>
        <taxon>Dikarya</taxon>
        <taxon>Ascomycota</taxon>
        <taxon>Pezizomycotina</taxon>
        <taxon>Dothideomycetes</taxon>
        <taxon>Pleosporomycetidae</taxon>
        <taxon>Pleosporales</taxon>
        <taxon>Pleomassariaceae</taxon>
        <taxon>Pleomassaria</taxon>
    </lineage>
</organism>
<dbReference type="EMBL" id="MU005780">
    <property type="protein sequence ID" value="KAF2705113.1"/>
    <property type="molecule type" value="Genomic_DNA"/>
</dbReference>
<evidence type="ECO:0008006" key="3">
    <source>
        <dbReference type="Google" id="ProtNLM"/>
    </source>
</evidence>
<evidence type="ECO:0000313" key="2">
    <source>
        <dbReference type="Proteomes" id="UP000799428"/>
    </source>
</evidence>
<evidence type="ECO:0000313" key="1">
    <source>
        <dbReference type="EMBL" id="KAF2705113.1"/>
    </source>
</evidence>
<dbReference type="OrthoDB" id="5314997at2759"/>